<feature type="domain" description="Serine aminopeptidase S33" evidence="2">
    <location>
        <begin position="32"/>
        <end position="167"/>
    </location>
</feature>
<keyword evidence="1" id="KW-0472">Membrane</keyword>
<keyword evidence="1" id="KW-1133">Transmembrane helix</keyword>
<dbReference type="InterPro" id="IPR029058">
    <property type="entry name" value="AB_hydrolase_fold"/>
</dbReference>
<feature type="transmembrane region" description="Helical" evidence="1">
    <location>
        <begin position="153"/>
        <end position="173"/>
    </location>
</feature>
<dbReference type="InterPro" id="IPR022742">
    <property type="entry name" value="Hydrolase_4"/>
</dbReference>
<dbReference type="Gene3D" id="3.40.50.1820">
    <property type="entry name" value="alpha/beta hydrolase"/>
    <property type="match status" value="1"/>
</dbReference>
<protein>
    <submittedName>
        <fullName evidence="3">Alpha/beta fold hydrolase</fullName>
    </submittedName>
</protein>
<accession>A0ABV3QH79</accession>
<evidence type="ECO:0000313" key="3">
    <source>
        <dbReference type="EMBL" id="MEW9573200.1"/>
    </source>
</evidence>
<evidence type="ECO:0000256" key="1">
    <source>
        <dbReference type="SAM" id="Phobius"/>
    </source>
</evidence>
<organism evidence="3 4">
    <name type="scientific">Rhodanobacter lycopersici</name>
    <dbReference type="NCBI Taxonomy" id="3162487"/>
    <lineage>
        <taxon>Bacteria</taxon>
        <taxon>Pseudomonadati</taxon>
        <taxon>Pseudomonadota</taxon>
        <taxon>Gammaproteobacteria</taxon>
        <taxon>Lysobacterales</taxon>
        <taxon>Rhodanobacteraceae</taxon>
        <taxon>Rhodanobacter</taxon>
    </lineage>
</organism>
<dbReference type="EMBL" id="JBFOHK010000004">
    <property type="protein sequence ID" value="MEW9573200.1"/>
    <property type="molecule type" value="Genomic_DNA"/>
</dbReference>
<sequence length="299" mass="32102">MNATSVVQPIVQPLTMTDGASVELLYVAPAGAPRELVYWLPAMGVPAKHYLPLAIALAARGVAVALHEWRGIGSSSLRAGRHGNWGYRELLEVDLPAGLAAMRARWPQARPWLGGHSLGGQLACLYASLHPAGTAGIVLVASGAPYWRRFRHGALIGFAYVLAPVLAALLGHLPGRRMGFGGNEARGVTADWARSGRRGRYAATGMAADFEQRLAALELPLLALRLRDDWLGPAASLDWLLGKLPHALRRHELVTPDDLGGQPADHFGWMKTPDTIATRIAGWIATHDAAFTATRRPDP</sequence>
<keyword evidence="1" id="KW-0812">Transmembrane</keyword>
<name>A0ABV3QH79_9GAMM</name>
<gene>
    <name evidence="3" type="ORF">ABQJ54_15695</name>
</gene>
<dbReference type="Pfam" id="PF12146">
    <property type="entry name" value="Hydrolase_4"/>
    <property type="match status" value="1"/>
</dbReference>
<evidence type="ECO:0000259" key="2">
    <source>
        <dbReference type="Pfam" id="PF12146"/>
    </source>
</evidence>
<dbReference type="GO" id="GO:0016787">
    <property type="term" value="F:hydrolase activity"/>
    <property type="evidence" value="ECO:0007669"/>
    <property type="project" value="UniProtKB-KW"/>
</dbReference>
<comment type="caution">
    <text evidence="3">The sequence shown here is derived from an EMBL/GenBank/DDBJ whole genome shotgun (WGS) entry which is preliminary data.</text>
</comment>
<dbReference type="PIRSF" id="PIRSF037442">
    <property type="entry name" value="UCP037442_abhydr"/>
    <property type="match status" value="1"/>
</dbReference>
<reference evidence="3 4" key="1">
    <citation type="submission" date="2024-06" db="EMBL/GenBank/DDBJ databases">
        <authorList>
            <person name="Woo H."/>
        </authorList>
    </citation>
    <scope>NUCLEOTIDE SEQUENCE [LARGE SCALE GENOMIC DNA]</scope>
    <source>
        <strain evidence="3 4">Si-c</strain>
    </source>
</reference>
<keyword evidence="4" id="KW-1185">Reference proteome</keyword>
<dbReference type="RefSeq" id="WP_367855254.1">
    <property type="nucleotide sequence ID" value="NZ_JBFOHK010000004.1"/>
</dbReference>
<dbReference type="SUPFAM" id="SSF53474">
    <property type="entry name" value="alpha/beta-Hydrolases"/>
    <property type="match status" value="1"/>
</dbReference>
<dbReference type="InterPro" id="IPR017208">
    <property type="entry name" value="UCP037442_abhydr"/>
</dbReference>
<proteinExistence type="predicted"/>
<dbReference type="Proteomes" id="UP001556220">
    <property type="component" value="Unassembled WGS sequence"/>
</dbReference>
<evidence type="ECO:0000313" key="4">
    <source>
        <dbReference type="Proteomes" id="UP001556220"/>
    </source>
</evidence>
<keyword evidence="3" id="KW-0378">Hydrolase</keyword>